<proteinExistence type="inferred from homology"/>
<dbReference type="InterPro" id="IPR050493">
    <property type="entry name" value="FAD-dep_Monooxygenase_BioMet"/>
</dbReference>
<dbReference type="Gene3D" id="3.50.50.60">
    <property type="entry name" value="FAD/NAD(P)-binding domain"/>
    <property type="match status" value="1"/>
</dbReference>
<sequence>MQSHGLWQRFHGYAGGRRSPVKIVLIGDAAHGTLHSLAQGAAMATEDAGALAECIRRIKPKEDIPEAMRLYERSRKWRCESSCLPTKELILALQWMPNSPSGFIPTISLIRRTKFWTRLACELDAGFAHAIPR</sequence>
<dbReference type="SUPFAM" id="SSF51905">
    <property type="entry name" value="FAD/NAD(P)-binding domain"/>
    <property type="match status" value="1"/>
</dbReference>
<dbReference type="EMBL" id="CP138585">
    <property type="protein sequence ID" value="WPH01598.1"/>
    <property type="molecule type" value="Genomic_DNA"/>
</dbReference>
<comment type="similarity">
    <text evidence="1">Belongs to the paxM FAD-dependent monooxygenase family.</text>
</comment>
<keyword evidence="2" id="KW-0560">Oxidoreductase</keyword>
<dbReference type="GO" id="GO:0004497">
    <property type="term" value="F:monooxygenase activity"/>
    <property type="evidence" value="ECO:0007669"/>
    <property type="project" value="UniProtKB-KW"/>
</dbReference>
<organism evidence="4 5">
    <name type="scientific">Acrodontium crateriforme</name>
    <dbReference type="NCBI Taxonomy" id="150365"/>
    <lineage>
        <taxon>Eukaryota</taxon>
        <taxon>Fungi</taxon>
        <taxon>Dikarya</taxon>
        <taxon>Ascomycota</taxon>
        <taxon>Pezizomycotina</taxon>
        <taxon>Dothideomycetes</taxon>
        <taxon>Dothideomycetidae</taxon>
        <taxon>Mycosphaerellales</taxon>
        <taxon>Teratosphaeriaceae</taxon>
        <taxon>Acrodontium</taxon>
    </lineage>
</organism>
<evidence type="ECO:0000313" key="5">
    <source>
        <dbReference type="Proteomes" id="UP001303373"/>
    </source>
</evidence>
<dbReference type="PANTHER" id="PTHR13789">
    <property type="entry name" value="MONOOXYGENASE"/>
    <property type="match status" value="1"/>
</dbReference>
<accession>A0AAQ3M7P0</accession>
<keyword evidence="3" id="KW-0503">Monooxygenase</keyword>
<evidence type="ECO:0000256" key="2">
    <source>
        <dbReference type="ARBA" id="ARBA00023002"/>
    </source>
</evidence>
<dbReference type="PANTHER" id="PTHR13789:SF309">
    <property type="entry name" value="PUTATIVE (AFU_ORTHOLOGUE AFUA_6G14510)-RELATED"/>
    <property type="match status" value="1"/>
</dbReference>
<evidence type="ECO:0000256" key="1">
    <source>
        <dbReference type="ARBA" id="ARBA00007992"/>
    </source>
</evidence>
<keyword evidence="5" id="KW-1185">Reference proteome</keyword>
<reference evidence="4 5" key="1">
    <citation type="submission" date="2023-11" db="EMBL/GenBank/DDBJ databases">
        <title>An acidophilic fungus is an integral part of prey digestion in a carnivorous sundew plant.</title>
        <authorList>
            <person name="Tsai I.J."/>
        </authorList>
    </citation>
    <scope>NUCLEOTIDE SEQUENCE [LARGE SCALE GENOMIC DNA]</scope>
    <source>
        <strain evidence="4">169a</strain>
    </source>
</reference>
<gene>
    <name evidence="4" type="ORF">R9X50_00444600</name>
</gene>
<name>A0AAQ3M7P0_9PEZI</name>
<protein>
    <submittedName>
        <fullName evidence="4">Salicylate hydroxylase</fullName>
    </submittedName>
</protein>
<dbReference type="InterPro" id="IPR036188">
    <property type="entry name" value="FAD/NAD-bd_sf"/>
</dbReference>
<evidence type="ECO:0000256" key="3">
    <source>
        <dbReference type="ARBA" id="ARBA00023033"/>
    </source>
</evidence>
<dbReference type="Proteomes" id="UP001303373">
    <property type="component" value="Chromosome 6"/>
</dbReference>
<dbReference type="AlphaFoldDB" id="A0AAQ3M7P0"/>
<evidence type="ECO:0000313" key="4">
    <source>
        <dbReference type="EMBL" id="WPH01598.1"/>
    </source>
</evidence>